<reference evidence="2" key="1">
    <citation type="submission" date="2016-02" db="EMBL/GenBank/DDBJ databases">
        <title>WGS assembly of Manihot esculenta.</title>
        <authorList>
            <person name="Bredeson J.V."/>
            <person name="Prochnik S.E."/>
            <person name="Lyons J.B."/>
            <person name="Schmutz J."/>
            <person name="Grimwood J."/>
            <person name="Vrebalov J."/>
            <person name="Bart R.S."/>
            <person name="Amuge T."/>
            <person name="Ferguson M.E."/>
            <person name="Green R."/>
            <person name="Putnam N."/>
            <person name="Stites J."/>
            <person name="Rounsley S."/>
            <person name="Rokhsar D.S."/>
        </authorList>
    </citation>
    <scope>NUCLEOTIDE SEQUENCE [LARGE SCALE GENOMIC DNA]</scope>
    <source>
        <tissue evidence="2">Leaf</tissue>
    </source>
</reference>
<dbReference type="AlphaFoldDB" id="A0A2C9UQ55"/>
<feature type="region of interest" description="Disordered" evidence="1">
    <location>
        <begin position="1"/>
        <end position="33"/>
    </location>
</feature>
<organism evidence="2">
    <name type="scientific">Manihot esculenta</name>
    <name type="common">Cassava</name>
    <name type="synonym">Jatropha manihot</name>
    <dbReference type="NCBI Taxonomy" id="3983"/>
    <lineage>
        <taxon>Eukaryota</taxon>
        <taxon>Viridiplantae</taxon>
        <taxon>Streptophyta</taxon>
        <taxon>Embryophyta</taxon>
        <taxon>Tracheophyta</taxon>
        <taxon>Spermatophyta</taxon>
        <taxon>Magnoliopsida</taxon>
        <taxon>eudicotyledons</taxon>
        <taxon>Gunneridae</taxon>
        <taxon>Pentapetalae</taxon>
        <taxon>rosids</taxon>
        <taxon>fabids</taxon>
        <taxon>Malpighiales</taxon>
        <taxon>Euphorbiaceae</taxon>
        <taxon>Crotonoideae</taxon>
        <taxon>Manihoteae</taxon>
        <taxon>Manihot</taxon>
    </lineage>
</organism>
<evidence type="ECO:0000256" key="1">
    <source>
        <dbReference type="SAM" id="MobiDB-lite"/>
    </source>
</evidence>
<dbReference type="EMBL" id="CM004399">
    <property type="protein sequence ID" value="OAY32503.1"/>
    <property type="molecule type" value="Genomic_DNA"/>
</dbReference>
<accession>A0A2C9UQ55</accession>
<feature type="compositionally biased region" description="Basic residues" evidence="1">
    <location>
        <begin position="1"/>
        <end position="22"/>
    </location>
</feature>
<proteinExistence type="predicted"/>
<sequence>MLFSHHHHHHDRHHHHHHHARNHNNWEVSGDSFPQGSSTNSGYKYFLDPPNSVRKNNEKATVCVKLGDKEICSESVDAVTEEFIKLEHKKFG</sequence>
<protein>
    <submittedName>
        <fullName evidence="2">Uncharacterized protein</fullName>
    </submittedName>
</protein>
<name>A0A2C9UQ55_MANES</name>
<evidence type="ECO:0000313" key="2">
    <source>
        <dbReference type="EMBL" id="OAY32503.1"/>
    </source>
</evidence>
<gene>
    <name evidence="2" type="ORF">MANES_13G023200</name>
</gene>